<keyword evidence="1" id="KW-0285">Flavoprotein</keyword>
<reference evidence="7" key="1">
    <citation type="submission" date="2019-06" db="EMBL/GenBank/DDBJ databases">
        <title>Gordonia isolated from sludge of a wastewater treatment plant.</title>
        <authorList>
            <person name="Tamura T."/>
            <person name="Aoyama K."/>
            <person name="Kang Y."/>
            <person name="Saito S."/>
            <person name="Akiyama N."/>
            <person name="Yazawa K."/>
            <person name="Gonoi T."/>
            <person name="Mikami Y."/>
        </authorList>
    </citation>
    <scope>NUCLEOTIDE SEQUENCE [LARGE SCALE GENOMIC DNA]</scope>
    <source>
        <strain evidence="7">NBRC 107696</strain>
    </source>
</reference>
<feature type="active site" description="Proton donor" evidence="1">
    <location>
        <position position="279"/>
    </location>
</feature>
<dbReference type="EC" id="4.1.1.93" evidence="1"/>
<feature type="binding site" evidence="1">
    <location>
        <position position="221"/>
    </location>
    <ligand>
        <name>K(+)</name>
        <dbReference type="ChEBI" id="CHEBI:29103"/>
    </ligand>
</feature>
<dbReference type="GO" id="GO:0008694">
    <property type="term" value="F:4-hydroxy-3-polyprenylbenzoate decarboxylase activity"/>
    <property type="evidence" value="ECO:0007669"/>
    <property type="project" value="TreeGrafter"/>
</dbReference>
<evidence type="ECO:0000259" key="4">
    <source>
        <dbReference type="Pfam" id="PF20695"/>
    </source>
</evidence>
<feature type="binding site" evidence="1">
    <location>
        <position position="188"/>
    </location>
    <ligand>
        <name>prenylated FMN</name>
        <dbReference type="ChEBI" id="CHEBI:87746"/>
    </ligand>
</feature>
<feature type="binding site" evidence="1">
    <location>
        <position position="218"/>
    </location>
    <ligand>
        <name>K(+)</name>
        <dbReference type="ChEBI" id="CHEBI:29103"/>
    </ligand>
</feature>
<dbReference type="SUPFAM" id="SSF143968">
    <property type="entry name" value="UbiD C-terminal domain-like"/>
    <property type="match status" value="1"/>
</dbReference>
<comment type="cofactor">
    <cofactor evidence="1">
        <name>prenylated FMN</name>
        <dbReference type="ChEBI" id="CHEBI:87746"/>
    </cofactor>
    <text evidence="1">Binds 1 prenylated FMN per subunit.</text>
</comment>
<dbReference type="Pfam" id="PF20696">
    <property type="entry name" value="UbiD_C"/>
    <property type="match status" value="1"/>
</dbReference>
<feature type="region of interest" description="Disordered" evidence="2">
    <location>
        <begin position="492"/>
        <end position="520"/>
    </location>
</feature>
<name>A0A7I9VER5_9ACTN</name>
<protein>
    <recommendedName>
        <fullName evidence="1">Pyrrole-2-carboxylic acid decarboxylase</fullName>
        <shortName evidence="1">P2C decarboxylase</shortName>
        <ecNumber evidence="1">4.1.1.93</ecNumber>
    </recommendedName>
</protein>
<evidence type="ECO:0000313" key="7">
    <source>
        <dbReference type="Proteomes" id="UP000444960"/>
    </source>
</evidence>
<keyword evidence="1" id="KW-0456">Lyase</keyword>
<feature type="domain" description="3-octaprenyl-4-hydroxybenzoate carboxy-lyase-like Rift-related" evidence="3">
    <location>
        <begin position="114"/>
        <end position="315"/>
    </location>
</feature>
<comment type="cofactor">
    <cofactor evidence="1">
        <name>K(+)</name>
        <dbReference type="ChEBI" id="CHEBI:29103"/>
    </cofactor>
    <text evidence="1">Binds 1 K(+) per subunit.</text>
</comment>
<dbReference type="HAMAP" id="MF_01983">
    <property type="entry name" value="UbiD_FDC"/>
    <property type="match status" value="1"/>
</dbReference>
<proteinExistence type="inferred from homology"/>
<dbReference type="SUPFAM" id="SSF50475">
    <property type="entry name" value="FMN-binding split barrel"/>
    <property type="match status" value="1"/>
</dbReference>
<feature type="binding site" evidence="1">
    <location>
        <position position="187"/>
    </location>
    <ligand>
        <name>prenylated FMN</name>
        <dbReference type="ChEBI" id="CHEBI:87746"/>
    </ligand>
</feature>
<dbReference type="GO" id="GO:0034941">
    <property type="term" value="F:pyrrole-2-carboxylate decarboxylase activity"/>
    <property type="evidence" value="ECO:0007669"/>
    <property type="project" value="UniProtKB-EC"/>
</dbReference>
<organism evidence="6 7">
    <name type="scientific">Gordonia spumicola</name>
    <dbReference type="NCBI Taxonomy" id="589161"/>
    <lineage>
        <taxon>Bacteria</taxon>
        <taxon>Bacillati</taxon>
        <taxon>Actinomycetota</taxon>
        <taxon>Actinomycetes</taxon>
        <taxon>Mycobacteriales</taxon>
        <taxon>Gordoniaceae</taxon>
        <taxon>Gordonia</taxon>
    </lineage>
</organism>
<feature type="binding site" evidence="1">
    <location>
        <position position="170"/>
    </location>
    <ligand>
        <name>prenylated FMN</name>
        <dbReference type="ChEBI" id="CHEBI:87746"/>
    </ligand>
</feature>
<sequence length="520" mass="55712">MQRGSSLNFRDFVDELLAGGDAVAIGTPVDRDLEAAAITRRVYETSGPAPLFESVVGAAPGYRLLGAPAGMSSVGGGFGRIAAHVGLDRSATARDIVERLVEAMSAEPIPPREVATGPVKDVVLTGDDVDLERFGSPLLHMQDGGRYFGTYGMHVVRTPDGEWTSWSISRLMVHDSRTLVGPAMPMQHIGMIHEQWKARGERTPWAFVLGAPPAAIAAAGMPLPENVSEDGYVGALVGEGVGVVATELHRGLMVPATAEIVVEGWIDPDGTGMEGPMGEYHGYQFDEGSPKPLFHVEAITHRERPILPFCVAGMPPEENHTIWGTMIAASAVDLLRRAGLPVDLAWCPFEAAVCQIAVSMRLDEFARRPMAEADLVRSVADVLFTSHVGWLVPKVLLVGDDVDVTDSSALTWAFATRYRPGTEYVFDDAPGIPLVPYLTEADRAAGRGGKSVMSLLQPSQLAAGTTDGLPARFTTSYPPEVQDRVVARWTEYGFDRDSRDDETSPAGPETSRSGGGERLA</sequence>
<dbReference type="InterPro" id="IPR048304">
    <property type="entry name" value="UbiD_Rift_dom"/>
</dbReference>
<feature type="domain" description="3-octaprenyl-4-hydroxybenzoate carboxy-lyase-like N-terminal" evidence="4">
    <location>
        <begin position="14"/>
        <end position="100"/>
    </location>
</feature>
<accession>A0A7I9VER5</accession>
<evidence type="ECO:0000259" key="3">
    <source>
        <dbReference type="Pfam" id="PF01977"/>
    </source>
</evidence>
<evidence type="ECO:0000256" key="1">
    <source>
        <dbReference type="HAMAP-Rule" id="MF_01983"/>
    </source>
</evidence>
<keyword evidence="1" id="KW-0464">Manganese</keyword>
<dbReference type="InterPro" id="IPR002830">
    <property type="entry name" value="UbiD"/>
</dbReference>
<feature type="domain" description="3-octaprenyl-4-hydroxybenzoate carboxy-lyase-like C-terminal" evidence="5">
    <location>
        <begin position="320"/>
        <end position="452"/>
    </location>
</feature>
<dbReference type="Proteomes" id="UP000444960">
    <property type="component" value="Unassembled WGS sequence"/>
</dbReference>
<dbReference type="GO" id="GO:0006744">
    <property type="term" value="P:ubiquinone biosynthetic process"/>
    <property type="evidence" value="ECO:0007669"/>
    <property type="project" value="TreeGrafter"/>
</dbReference>
<dbReference type="AlphaFoldDB" id="A0A7I9VER5"/>
<dbReference type="PANTHER" id="PTHR30108:SF17">
    <property type="entry name" value="FERULIC ACID DECARBOXYLASE 1"/>
    <property type="match status" value="1"/>
</dbReference>
<feature type="compositionally biased region" description="Basic and acidic residues" evidence="2">
    <location>
        <begin position="493"/>
        <end position="502"/>
    </location>
</feature>
<dbReference type="InterPro" id="IPR049381">
    <property type="entry name" value="UbiD-like_C"/>
</dbReference>
<comment type="similarity">
    <text evidence="1">Belongs to the UbiD family. UbiD-like/FDC subfamily.</text>
</comment>
<feature type="binding site" evidence="1">
    <location>
        <position position="387"/>
    </location>
    <ligand>
        <name>prenylated FMN</name>
        <dbReference type="ChEBI" id="CHEBI:87746"/>
    </ligand>
</feature>
<feature type="binding site" evidence="1">
    <location>
        <position position="229"/>
    </location>
    <ligand>
        <name>prenylated FMN</name>
        <dbReference type="ChEBI" id="CHEBI:87746"/>
    </ligand>
</feature>
<feature type="binding site" evidence="1">
    <location>
        <position position="188"/>
    </location>
    <ligand>
        <name>Mn(2+)</name>
        <dbReference type="ChEBI" id="CHEBI:29035"/>
    </ligand>
</feature>
<dbReference type="GO" id="GO:0046872">
    <property type="term" value="F:metal ion binding"/>
    <property type="evidence" value="ECO:0007669"/>
    <property type="project" value="UniProtKB-KW"/>
</dbReference>
<dbReference type="Pfam" id="PF20695">
    <property type="entry name" value="UbiD_N"/>
    <property type="match status" value="1"/>
</dbReference>
<dbReference type="InterPro" id="IPR049383">
    <property type="entry name" value="UbiD-like_N"/>
</dbReference>
<dbReference type="NCBIfam" id="TIGR00148">
    <property type="entry name" value="UbiD family decarboxylase"/>
    <property type="match status" value="1"/>
</dbReference>
<keyword evidence="1" id="KW-0210">Decarboxylase</keyword>
<gene>
    <name evidence="6" type="primary">hudA</name>
    <name evidence="6" type="ORF">nbrc107696_40970</name>
</gene>
<dbReference type="GO" id="GO:0005829">
    <property type="term" value="C:cytosol"/>
    <property type="evidence" value="ECO:0007669"/>
    <property type="project" value="TreeGrafter"/>
</dbReference>
<dbReference type="EMBL" id="BJOV01000005">
    <property type="protein sequence ID" value="GEE03651.1"/>
    <property type="molecule type" value="Genomic_DNA"/>
</dbReference>
<comment type="caution">
    <text evidence="6">The sequence shown here is derived from an EMBL/GenBank/DDBJ whole genome shotgun (WGS) entry which is preliminary data.</text>
</comment>
<keyword evidence="1" id="KW-0479">Metal-binding</keyword>
<comment type="catalytic activity">
    <reaction evidence="1">
        <text>pyrrole-2-carboxylate + H(+) = 1H-pyrrole + CO2</text>
        <dbReference type="Rhea" id="RHEA:31375"/>
        <dbReference type="ChEBI" id="CHEBI:15378"/>
        <dbReference type="ChEBI" id="CHEBI:16526"/>
        <dbReference type="ChEBI" id="CHEBI:19203"/>
        <dbReference type="ChEBI" id="CHEBI:27660"/>
        <dbReference type="EC" id="4.1.1.93"/>
    </reaction>
</comment>
<feature type="binding site" evidence="1">
    <location>
        <position position="166"/>
    </location>
    <ligand>
        <name>K(+)</name>
        <dbReference type="ChEBI" id="CHEBI:29103"/>
    </ligand>
</feature>
<keyword evidence="1" id="KW-0288">FMN</keyword>
<keyword evidence="1" id="KW-0630">Potassium</keyword>
<dbReference type="RefSeq" id="WP_161897137.1">
    <property type="nucleotide sequence ID" value="NZ_BJOV01000005.1"/>
</dbReference>
<comment type="function">
    <text evidence="1">Catalyzes the prenyl-FMN-dependent decarboxylation of pyrrole-2-carboxylate (P2C). Can also catalyze the carboxylation of pyrrole in the presence of elevated concentrations of CO(2) or bicarbonate.</text>
</comment>
<dbReference type="PANTHER" id="PTHR30108">
    <property type="entry name" value="3-OCTAPRENYL-4-HYDROXYBENZOATE CARBOXY-LYASE-RELATED"/>
    <property type="match status" value="1"/>
</dbReference>
<evidence type="ECO:0000259" key="5">
    <source>
        <dbReference type="Pfam" id="PF20696"/>
    </source>
</evidence>
<keyword evidence="7" id="KW-1185">Reference proteome</keyword>
<dbReference type="InterPro" id="IPR032903">
    <property type="entry name" value="FDC-like"/>
</dbReference>
<keyword evidence="1" id="KW-0058">Aromatic hydrocarbons catabolism</keyword>
<comment type="caution">
    <text evidence="1">Lacks conserved residue(s) required for the propagation of feature annotation.</text>
</comment>
<comment type="subunit">
    <text evidence="1">Homodimer.</text>
</comment>
<evidence type="ECO:0000256" key="2">
    <source>
        <dbReference type="SAM" id="MobiDB-lite"/>
    </source>
</evidence>
<dbReference type="OrthoDB" id="9809841at2"/>
<evidence type="ECO:0000313" key="6">
    <source>
        <dbReference type="EMBL" id="GEE03651.1"/>
    </source>
</evidence>
<comment type="catalytic activity">
    <reaction evidence="1">
        <text>pyrrole-2-carboxylate + H2O = 1H-pyrrole + hydrogencarbonate</text>
        <dbReference type="Rhea" id="RHEA:31379"/>
        <dbReference type="ChEBI" id="CHEBI:15377"/>
        <dbReference type="ChEBI" id="CHEBI:17544"/>
        <dbReference type="ChEBI" id="CHEBI:19203"/>
        <dbReference type="ChEBI" id="CHEBI:27660"/>
        <dbReference type="EC" id="4.1.1.93"/>
    </reaction>
</comment>
<comment type="cofactor">
    <cofactor evidence="1">
        <name>Mn(2+)</name>
        <dbReference type="ChEBI" id="CHEBI:29035"/>
    </cofactor>
    <text evidence="1">Binds 1 Mn(2+) per subunit.</text>
</comment>
<dbReference type="Gene3D" id="1.20.5.4570">
    <property type="match status" value="1"/>
</dbReference>
<feature type="binding site" evidence="1">
    <location>
        <position position="229"/>
    </location>
    <ligand>
        <name>Mn(2+)</name>
        <dbReference type="ChEBI" id="CHEBI:29035"/>
    </ligand>
</feature>
<feature type="binding site" evidence="1">
    <location>
        <position position="219"/>
    </location>
    <ligand>
        <name>K(+)</name>
        <dbReference type="ChEBI" id="CHEBI:29103"/>
    </ligand>
</feature>
<dbReference type="Pfam" id="PF01977">
    <property type="entry name" value="UbiD"/>
    <property type="match status" value="1"/>
</dbReference>
<feature type="binding site" evidence="1">
    <location>
        <position position="229"/>
    </location>
    <ligand>
        <name>K(+)</name>
        <dbReference type="ChEBI" id="CHEBI:29103"/>
    </ligand>
</feature>
<dbReference type="Gene3D" id="3.40.1670.10">
    <property type="entry name" value="UbiD C-terminal domain-like"/>
    <property type="match status" value="1"/>
</dbReference>